<dbReference type="InterPro" id="IPR001736">
    <property type="entry name" value="PLipase_D/transphosphatidylase"/>
</dbReference>
<dbReference type="GO" id="GO:0030572">
    <property type="term" value="F:phosphatidyltransferase activity"/>
    <property type="evidence" value="ECO:0007669"/>
    <property type="project" value="UniProtKB-ARBA"/>
</dbReference>
<comment type="caution">
    <text evidence="2">The sequence shown here is derived from an EMBL/GenBank/DDBJ whole genome shotgun (WGS) entry which is preliminary data.</text>
</comment>
<feature type="domain" description="PLD phosphodiesterase" evidence="1">
    <location>
        <begin position="174"/>
        <end position="201"/>
    </location>
</feature>
<evidence type="ECO:0000313" key="3">
    <source>
        <dbReference type="Proteomes" id="UP000240987"/>
    </source>
</evidence>
<dbReference type="PANTHER" id="PTHR21248:SF12">
    <property type="entry name" value="CARDIOLIPIN SYNTHASE C"/>
    <property type="match status" value="1"/>
</dbReference>
<dbReference type="OrthoDB" id="9814092at2"/>
<proteinExistence type="predicted"/>
<dbReference type="Pfam" id="PF13091">
    <property type="entry name" value="PLDc_2"/>
    <property type="match status" value="2"/>
</dbReference>
<keyword evidence="3" id="KW-1185">Reference proteome</keyword>
<organism evidence="2 3">
    <name type="scientific">Photobacterium frigidiphilum</name>
    <dbReference type="NCBI Taxonomy" id="264736"/>
    <lineage>
        <taxon>Bacteria</taxon>
        <taxon>Pseudomonadati</taxon>
        <taxon>Pseudomonadota</taxon>
        <taxon>Gammaproteobacteria</taxon>
        <taxon>Vibrionales</taxon>
        <taxon>Vibrionaceae</taxon>
        <taxon>Photobacterium</taxon>
    </lineage>
</organism>
<dbReference type="CDD" id="cd09111">
    <property type="entry name" value="PLDc_ymdC_like_1"/>
    <property type="match status" value="1"/>
</dbReference>
<dbReference type="Proteomes" id="UP000240987">
    <property type="component" value="Unassembled WGS sequence"/>
</dbReference>
<evidence type="ECO:0000259" key="1">
    <source>
        <dbReference type="PROSITE" id="PS50035"/>
    </source>
</evidence>
<dbReference type="CDD" id="cd09113">
    <property type="entry name" value="PLDc_ymdC_like_2"/>
    <property type="match status" value="1"/>
</dbReference>
<accession>A0A2T3J762</accession>
<dbReference type="InterPro" id="IPR025202">
    <property type="entry name" value="PLD-like_dom"/>
</dbReference>
<dbReference type="PROSITE" id="PS51257">
    <property type="entry name" value="PROKAR_LIPOPROTEIN"/>
    <property type="match status" value="1"/>
</dbReference>
<dbReference type="GO" id="GO:0032049">
    <property type="term" value="P:cardiolipin biosynthetic process"/>
    <property type="evidence" value="ECO:0007669"/>
    <property type="project" value="UniProtKB-ARBA"/>
</dbReference>
<gene>
    <name evidence="2" type="ORF">C9J12_26645</name>
</gene>
<dbReference type="PANTHER" id="PTHR21248">
    <property type="entry name" value="CARDIOLIPIN SYNTHASE"/>
    <property type="match status" value="1"/>
</dbReference>
<name>A0A2T3J762_9GAMM</name>
<sequence length="522" mass="59018">MLLFRRVQPSTPFLKLSSIWLLACTILALTGCAKHIEQEKEVMYSIPANKHTSLSKYAAPYITAHPDKTGFYPLGDGQEAYFMRLAMIYGAEKSLDIQYYIYRDDSTSSLMTWYLYQAAERGVRVRILLDDMQARNDAALAKIAAHPNVELRLFNPFENRSMRAVGFLGDFNRLNRRMHNKAMIADGAFAIIGGRNIGDEYFSANNNVEFGDIDLLLLGKVIPDIAHQFDVYWNSEPATPVEHLVGNVKPITKADLDAWKESKLIYLTRSDYAKSLKELPVIQRLMEHSLPLYWSNAKLSYDSPNKVNADNPTNQSDDGLLLHKISAVLKQTENSLLIISPYFVPTEEGAKALANAARQGIDITVITNSLASNDVFSVHGWYAKRRKILLDSGVKLYEVKVGQEQDKKHSWLGSSRTSLHAKVFIIDQYKTFVGSYNFDPRSAYLNTEMGVFVDSPQFAEQSIQAILSSLKNTTYRLKLDNDGDIAWVDDITGKQYNTEPDTSIWLRFGAWFSGLLPIEKHL</sequence>
<reference evidence="2 3" key="1">
    <citation type="submission" date="2018-01" db="EMBL/GenBank/DDBJ databases">
        <title>Whole genome sequencing of Histamine producing bacteria.</title>
        <authorList>
            <person name="Butler K."/>
        </authorList>
    </citation>
    <scope>NUCLEOTIDE SEQUENCE [LARGE SCALE GENOMIC DNA]</scope>
    <source>
        <strain evidence="2 3">JCM 12947</strain>
    </source>
</reference>
<dbReference type="SUPFAM" id="SSF56024">
    <property type="entry name" value="Phospholipase D/nuclease"/>
    <property type="match status" value="2"/>
</dbReference>
<evidence type="ECO:0000313" key="2">
    <source>
        <dbReference type="EMBL" id="PSU44594.1"/>
    </source>
</evidence>
<feature type="domain" description="PLD phosphodiesterase" evidence="1">
    <location>
        <begin position="415"/>
        <end position="442"/>
    </location>
</feature>
<dbReference type="PROSITE" id="PS50035">
    <property type="entry name" value="PLD"/>
    <property type="match status" value="2"/>
</dbReference>
<protein>
    <submittedName>
        <fullName evidence="2">Phospholipase D family protein</fullName>
    </submittedName>
</protein>
<dbReference type="RefSeq" id="WP_107245753.1">
    <property type="nucleotide sequence ID" value="NZ_PYMJ01000047.1"/>
</dbReference>
<dbReference type="Gene3D" id="3.30.870.10">
    <property type="entry name" value="Endonuclease Chain A"/>
    <property type="match status" value="2"/>
</dbReference>
<dbReference type="AlphaFoldDB" id="A0A2T3J762"/>
<dbReference type="SMART" id="SM00155">
    <property type="entry name" value="PLDc"/>
    <property type="match status" value="2"/>
</dbReference>
<dbReference type="EMBL" id="PYMJ01000047">
    <property type="protein sequence ID" value="PSU44594.1"/>
    <property type="molecule type" value="Genomic_DNA"/>
</dbReference>